<dbReference type="GO" id="GO:0016491">
    <property type="term" value="F:oxidoreductase activity"/>
    <property type="evidence" value="ECO:0007669"/>
    <property type="project" value="InterPro"/>
</dbReference>
<dbReference type="Pfam" id="PF14691">
    <property type="entry name" value="Fer4_20"/>
    <property type="match status" value="1"/>
</dbReference>
<dbReference type="EMBL" id="DTMQ01000019">
    <property type="protein sequence ID" value="HGE99137.1"/>
    <property type="molecule type" value="Genomic_DNA"/>
</dbReference>
<dbReference type="GO" id="GO:0051536">
    <property type="term" value="F:iron-sulfur cluster binding"/>
    <property type="evidence" value="ECO:0007669"/>
    <property type="project" value="UniProtKB-KW"/>
</dbReference>
<keyword evidence="3" id="KW-0411">Iron-sulfur</keyword>
<dbReference type="SUPFAM" id="SSF51971">
    <property type="entry name" value="Nucleotide-binding domain"/>
    <property type="match status" value="1"/>
</dbReference>
<dbReference type="AlphaFoldDB" id="A0A7C3YZV6"/>
<comment type="caution">
    <text evidence="5">The sequence shown here is derived from an EMBL/GenBank/DDBJ whole genome shotgun (WGS) entry which is preliminary data.</text>
</comment>
<evidence type="ECO:0000256" key="2">
    <source>
        <dbReference type="ARBA" id="ARBA00023004"/>
    </source>
</evidence>
<dbReference type="Gene3D" id="1.10.1060.10">
    <property type="entry name" value="Alpha-helical ferredoxin"/>
    <property type="match status" value="1"/>
</dbReference>
<keyword evidence="2" id="KW-0408">Iron</keyword>
<dbReference type="InterPro" id="IPR023753">
    <property type="entry name" value="FAD/NAD-binding_dom"/>
</dbReference>
<name>A0A7C3YZV6_UNCW3</name>
<dbReference type="Gene3D" id="3.30.70.20">
    <property type="match status" value="1"/>
</dbReference>
<evidence type="ECO:0000259" key="4">
    <source>
        <dbReference type="PROSITE" id="PS51379"/>
    </source>
</evidence>
<dbReference type="PANTHER" id="PTHR42783">
    <property type="entry name" value="GLUTAMATE SYNTHASE [NADPH] SMALL CHAIN"/>
    <property type="match status" value="1"/>
</dbReference>
<evidence type="ECO:0000256" key="3">
    <source>
        <dbReference type="ARBA" id="ARBA00023014"/>
    </source>
</evidence>
<dbReference type="InterPro" id="IPR017900">
    <property type="entry name" value="4Fe4S_Fe_S_CS"/>
</dbReference>
<dbReference type="InterPro" id="IPR017896">
    <property type="entry name" value="4Fe4S_Fe-S-bd"/>
</dbReference>
<evidence type="ECO:0000313" key="5">
    <source>
        <dbReference type="EMBL" id="HGE99137.1"/>
    </source>
</evidence>
<feature type="domain" description="4Fe-4S ferredoxin-type" evidence="4">
    <location>
        <begin position="521"/>
        <end position="550"/>
    </location>
</feature>
<protein>
    <submittedName>
        <fullName evidence="5">Glutamate synthase</fullName>
    </submittedName>
</protein>
<dbReference type="SUPFAM" id="SSF46548">
    <property type="entry name" value="alpha-helical ferredoxin"/>
    <property type="match status" value="1"/>
</dbReference>
<sequence>MPQNFKEMKSEEYPVCAISWETTLLNKTGTWRIFRPVYENKIPPCRDACPAEEDIQRYIYLCQKRDYEAGYYVILQKNPFPAITGRVCFHPCEDACNRREYDEPIAIHNIERFLGDYGLKKLERKRKKEKQENGKVAVIGSGPAGLSFAYYLAQAGFRVNIFERESLPGGLLRTGIPAYRLPKEILDQEIKKLERMGVKFITNTTFPKDLTLTDLRKNYPIVFFAIGCQKERELEIPNEDGDGVLEGISFLRSVNLGKKVKLGKKVMVIGGGNTAVDCARVCKRLGRDVTLLYRRTKEEMPAHPEEVKQAEEEGVKIQYLVAPVKIKLDREKKVKGIECVRMKLGAPDASGRRRPIPIKGSNFTLPADTIIKAIGELVEMEILPKELEKTAWGIKTDSFGATNLKGILAGGDCVTGPQTVVKAISSGRKAAEVVLGKISQEEKKEVVSFARLNTFYFEKMPRVAMRKIPLKWRRSFKEINLGYNEEELLLETRRCFSCGVCNQCDNCYVFCPDLAVKKSTDGYEFNYDYCKGCGICAQECPRYAITMYPEGEI</sequence>
<dbReference type="SUPFAM" id="SSF54862">
    <property type="entry name" value="4Fe-4S ferredoxins"/>
    <property type="match status" value="1"/>
</dbReference>
<dbReference type="InterPro" id="IPR036188">
    <property type="entry name" value="FAD/NAD-bd_sf"/>
</dbReference>
<reference evidence="5" key="1">
    <citation type="journal article" date="2020" name="mSystems">
        <title>Genome- and Community-Level Interaction Insights into Carbon Utilization and Element Cycling Functions of Hydrothermarchaeota in Hydrothermal Sediment.</title>
        <authorList>
            <person name="Zhou Z."/>
            <person name="Liu Y."/>
            <person name="Xu W."/>
            <person name="Pan J."/>
            <person name="Luo Z.H."/>
            <person name="Li M."/>
        </authorList>
    </citation>
    <scope>NUCLEOTIDE SEQUENCE [LARGE SCALE GENOMIC DNA]</scope>
    <source>
        <strain evidence="5">SpSt-906</strain>
    </source>
</reference>
<accession>A0A7C3YZV6</accession>
<keyword evidence="1" id="KW-0479">Metal-binding</keyword>
<dbReference type="PROSITE" id="PS51379">
    <property type="entry name" value="4FE4S_FER_2"/>
    <property type="match status" value="1"/>
</dbReference>
<dbReference type="InterPro" id="IPR009051">
    <property type="entry name" value="Helical_ferredxn"/>
</dbReference>
<dbReference type="InterPro" id="IPR028261">
    <property type="entry name" value="DPD_II"/>
</dbReference>
<dbReference type="NCBIfam" id="NF009410">
    <property type="entry name" value="PRK12771.1"/>
    <property type="match status" value="1"/>
</dbReference>
<dbReference type="Pfam" id="PF07992">
    <property type="entry name" value="Pyr_redox_2"/>
    <property type="match status" value="1"/>
</dbReference>
<gene>
    <name evidence="5" type="ORF">ENX07_03595</name>
</gene>
<dbReference type="PRINTS" id="PR00419">
    <property type="entry name" value="ADXRDTASE"/>
</dbReference>
<dbReference type="Gene3D" id="3.50.50.60">
    <property type="entry name" value="FAD/NAD(P)-binding domain"/>
    <property type="match status" value="3"/>
</dbReference>
<organism evidence="5">
    <name type="scientific">candidate division WOR-3 bacterium</name>
    <dbReference type="NCBI Taxonomy" id="2052148"/>
    <lineage>
        <taxon>Bacteria</taxon>
        <taxon>Bacteria division WOR-3</taxon>
    </lineage>
</organism>
<dbReference type="Pfam" id="PF00037">
    <property type="entry name" value="Fer4"/>
    <property type="match status" value="1"/>
</dbReference>
<dbReference type="GO" id="GO:0046872">
    <property type="term" value="F:metal ion binding"/>
    <property type="evidence" value="ECO:0007669"/>
    <property type="project" value="UniProtKB-KW"/>
</dbReference>
<proteinExistence type="predicted"/>
<dbReference type="PROSITE" id="PS00198">
    <property type="entry name" value="4FE4S_FER_1"/>
    <property type="match status" value="1"/>
</dbReference>
<evidence type="ECO:0000256" key="1">
    <source>
        <dbReference type="ARBA" id="ARBA00022723"/>
    </source>
</evidence>
<dbReference type="PANTHER" id="PTHR42783:SF3">
    <property type="entry name" value="GLUTAMATE SYNTHASE [NADPH] SMALL CHAIN-RELATED"/>
    <property type="match status" value="1"/>
</dbReference>